<evidence type="ECO:0000313" key="2">
    <source>
        <dbReference type="EMBL" id="MFC3156580.1"/>
    </source>
</evidence>
<dbReference type="SMART" id="SM00347">
    <property type="entry name" value="HTH_MARR"/>
    <property type="match status" value="1"/>
</dbReference>
<dbReference type="SUPFAM" id="SSF46785">
    <property type="entry name" value="Winged helix' DNA-binding domain"/>
    <property type="match status" value="1"/>
</dbReference>
<dbReference type="InterPro" id="IPR036388">
    <property type="entry name" value="WH-like_DNA-bd_sf"/>
</dbReference>
<organism evidence="2 3">
    <name type="scientific">Gilvimarinus japonicus</name>
    <dbReference type="NCBI Taxonomy" id="1796469"/>
    <lineage>
        <taxon>Bacteria</taxon>
        <taxon>Pseudomonadati</taxon>
        <taxon>Pseudomonadota</taxon>
        <taxon>Gammaproteobacteria</taxon>
        <taxon>Cellvibrionales</taxon>
        <taxon>Cellvibrionaceae</taxon>
        <taxon>Gilvimarinus</taxon>
    </lineage>
</organism>
<dbReference type="InterPro" id="IPR036390">
    <property type="entry name" value="WH_DNA-bd_sf"/>
</dbReference>
<proteinExistence type="predicted"/>
<evidence type="ECO:0000313" key="3">
    <source>
        <dbReference type="Proteomes" id="UP001595548"/>
    </source>
</evidence>
<dbReference type="InterPro" id="IPR039422">
    <property type="entry name" value="MarR/SlyA-like"/>
</dbReference>
<sequence length="144" mass="16156">MSQASDIHDTLWQLAFHIKVNCKRAAQEFGVSLGGMHVRALHLIQAEKEPCTANRLCAVSGRDKGQITRLVKELEAQRLIDRRPHPEDGRSQILSLTRKGIALLGKIRAAEQEVEAQYLHGLTPEEHEAFVAIGKKMLANIKRF</sequence>
<dbReference type="Proteomes" id="UP001595548">
    <property type="component" value="Unassembled WGS sequence"/>
</dbReference>
<dbReference type="PROSITE" id="PS50995">
    <property type="entry name" value="HTH_MARR_2"/>
    <property type="match status" value="1"/>
</dbReference>
<dbReference type="InterPro" id="IPR000835">
    <property type="entry name" value="HTH_MarR-typ"/>
</dbReference>
<dbReference type="Pfam" id="PF12802">
    <property type="entry name" value="MarR_2"/>
    <property type="match status" value="1"/>
</dbReference>
<dbReference type="PANTHER" id="PTHR33164">
    <property type="entry name" value="TRANSCRIPTIONAL REGULATOR, MARR FAMILY"/>
    <property type="match status" value="1"/>
</dbReference>
<comment type="caution">
    <text evidence="2">The sequence shown here is derived from an EMBL/GenBank/DDBJ whole genome shotgun (WGS) entry which is preliminary data.</text>
</comment>
<dbReference type="PANTHER" id="PTHR33164:SF43">
    <property type="entry name" value="HTH-TYPE TRANSCRIPTIONAL REPRESSOR YETL"/>
    <property type="match status" value="1"/>
</dbReference>
<dbReference type="EMBL" id="JBHRTL010000031">
    <property type="protein sequence ID" value="MFC3156580.1"/>
    <property type="molecule type" value="Genomic_DNA"/>
</dbReference>
<keyword evidence="3" id="KW-1185">Reference proteome</keyword>
<dbReference type="Gene3D" id="1.10.10.10">
    <property type="entry name" value="Winged helix-like DNA-binding domain superfamily/Winged helix DNA-binding domain"/>
    <property type="match status" value="1"/>
</dbReference>
<dbReference type="RefSeq" id="WP_382417866.1">
    <property type="nucleotide sequence ID" value="NZ_AP031500.1"/>
</dbReference>
<protein>
    <submittedName>
        <fullName evidence="2">MarR family winged helix-turn-helix transcriptional regulator</fullName>
    </submittedName>
</protein>
<gene>
    <name evidence="2" type="ORF">ACFOEB_15315</name>
</gene>
<name>A0ABV7HVL6_9GAMM</name>
<feature type="domain" description="HTH marR-type" evidence="1">
    <location>
        <begin position="4"/>
        <end position="139"/>
    </location>
</feature>
<reference evidence="3" key="1">
    <citation type="journal article" date="2019" name="Int. J. Syst. Evol. Microbiol.">
        <title>The Global Catalogue of Microorganisms (GCM) 10K type strain sequencing project: providing services to taxonomists for standard genome sequencing and annotation.</title>
        <authorList>
            <consortium name="The Broad Institute Genomics Platform"/>
            <consortium name="The Broad Institute Genome Sequencing Center for Infectious Disease"/>
            <person name="Wu L."/>
            <person name="Ma J."/>
        </authorList>
    </citation>
    <scope>NUCLEOTIDE SEQUENCE [LARGE SCALE GENOMIC DNA]</scope>
    <source>
        <strain evidence="3">KCTC 52141</strain>
    </source>
</reference>
<accession>A0ABV7HVL6</accession>
<evidence type="ECO:0000259" key="1">
    <source>
        <dbReference type="PROSITE" id="PS50995"/>
    </source>
</evidence>
<dbReference type="PRINTS" id="PR00598">
    <property type="entry name" value="HTHMARR"/>
</dbReference>